<dbReference type="Pfam" id="PF17827">
    <property type="entry name" value="PrmC_N"/>
    <property type="match status" value="1"/>
</dbReference>
<comment type="caution">
    <text evidence="5">Lacks conserved residue(s) required for the propagation of feature annotation.</text>
</comment>
<dbReference type="InterPro" id="IPR019874">
    <property type="entry name" value="RF_methyltr_PrmC"/>
</dbReference>
<feature type="binding site" evidence="5">
    <location>
        <position position="142"/>
    </location>
    <ligand>
        <name>S-adenosyl-L-methionine</name>
        <dbReference type="ChEBI" id="CHEBI:59789"/>
    </ligand>
</feature>
<organism evidence="8 9">
    <name type="scientific">Chlamydia poikilotherma</name>
    <dbReference type="NCBI Taxonomy" id="1967783"/>
    <lineage>
        <taxon>Bacteria</taxon>
        <taxon>Pseudomonadati</taxon>
        <taxon>Chlamydiota</taxon>
        <taxon>Chlamydiia</taxon>
        <taxon>Chlamydiales</taxon>
        <taxon>Chlamydiaceae</taxon>
        <taxon>Chlamydia/Chlamydophila group</taxon>
        <taxon>Chlamydia</taxon>
    </lineage>
</organism>
<dbReference type="Pfam" id="PF05175">
    <property type="entry name" value="MTS"/>
    <property type="match status" value="1"/>
</dbReference>
<feature type="domain" description="Release factor glutamine methyltransferase N-terminal" evidence="7">
    <location>
        <begin position="6"/>
        <end position="73"/>
    </location>
</feature>
<feature type="binding site" evidence="5">
    <location>
        <position position="183"/>
    </location>
    <ligand>
        <name>S-adenosyl-L-methionine</name>
        <dbReference type="ChEBI" id="CHEBI:59789"/>
    </ligand>
</feature>
<keyword evidence="9" id="KW-1185">Reference proteome</keyword>
<name>A0A3B0Q0N2_9CHLA</name>
<evidence type="ECO:0000256" key="5">
    <source>
        <dbReference type="HAMAP-Rule" id="MF_02126"/>
    </source>
</evidence>
<dbReference type="OrthoDB" id="9784805at2"/>
<dbReference type="HAMAP" id="MF_02126">
    <property type="entry name" value="RF_methyltr_PrmC"/>
    <property type="match status" value="1"/>
</dbReference>
<dbReference type="InterPro" id="IPR029063">
    <property type="entry name" value="SAM-dependent_MTases_sf"/>
</dbReference>
<accession>A0A3B0Q0N2</accession>
<evidence type="ECO:0000256" key="1">
    <source>
        <dbReference type="ARBA" id="ARBA00022603"/>
    </source>
</evidence>
<dbReference type="GO" id="GO:0102559">
    <property type="term" value="F:peptide chain release factor N(5)-glutamine methyltransferase activity"/>
    <property type="evidence" value="ECO:0007669"/>
    <property type="project" value="UniProtKB-EC"/>
</dbReference>
<evidence type="ECO:0000256" key="3">
    <source>
        <dbReference type="ARBA" id="ARBA00022691"/>
    </source>
</evidence>
<dbReference type="SUPFAM" id="SSF53335">
    <property type="entry name" value="S-adenosyl-L-methionine-dependent methyltransferases"/>
    <property type="match status" value="1"/>
</dbReference>
<dbReference type="InterPro" id="IPR040758">
    <property type="entry name" value="PrmC_N"/>
</dbReference>
<dbReference type="InterPro" id="IPR007848">
    <property type="entry name" value="Small_mtfrase_dom"/>
</dbReference>
<dbReference type="CDD" id="cd02440">
    <property type="entry name" value="AdoMet_MTases"/>
    <property type="match status" value="1"/>
</dbReference>
<dbReference type="Gene3D" id="3.40.50.150">
    <property type="entry name" value="Vaccinia Virus protein VP39"/>
    <property type="match status" value="1"/>
</dbReference>
<dbReference type="EMBL" id="LS992154">
    <property type="protein sequence ID" value="SYX09125.1"/>
    <property type="molecule type" value="Genomic_DNA"/>
</dbReference>
<gene>
    <name evidence="5 8" type="primary">prmC</name>
    <name evidence="8" type="ORF">C834K_0677</name>
</gene>
<dbReference type="PANTHER" id="PTHR18895">
    <property type="entry name" value="HEMK METHYLTRANSFERASE"/>
    <property type="match status" value="1"/>
</dbReference>
<comment type="catalytic activity">
    <reaction evidence="4 5">
        <text>L-glutaminyl-[peptide chain release factor] + S-adenosyl-L-methionine = N(5)-methyl-L-glutaminyl-[peptide chain release factor] + S-adenosyl-L-homocysteine + H(+)</text>
        <dbReference type="Rhea" id="RHEA:42896"/>
        <dbReference type="Rhea" id="RHEA-COMP:10271"/>
        <dbReference type="Rhea" id="RHEA-COMP:10272"/>
        <dbReference type="ChEBI" id="CHEBI:15378"/>
        <dbReference type="ChEBI" id="CHEBI:30011"/>
        <dbReference type="ChEBI" id="CHEBI:57856"/>
        <dbReference type="ChEBI" id="CHEBI:59789"/>
        <dbReference type="ChEBI" id="CHEBI:61891"/>
        <dbReference type="EC" id="2.1.1.297"/>
    </reaction>
</comment>
<dbReference type="GO" id="GO:0032259">
    <property type="term" value="P:methylation"/>
    <property type="evidence" value="ECO:0007669"/>
    <property type="project" value="UniProtKB-KW"/>
</dbReference>
<dbReference type="Proteomes" id="UP000258476">
    <property type="component" value="Chromosome"/>
</dbReference>
<dbReference type="NCBIfam" id="TIGR03534">
    <property type="entry name" value="RF_mod_PrmC"/>
    <property type="match status" value="1"/>
</dbReference>
<evidence type="ECO:0000259" key="6">
    <source>
        <dbReference type="Pfam" id="PF05175"/>
    </source>
</evidence>
<dbReference type="KEGG" id="chla:C834K_0677"/>
<dbReference type="AlphaFoldDB" id="A0A3B0Q0N2"/>
<dbReference type="EC" id="2.1.1.297" evidence="5"/>
<evidence type="ECO:0000313" key="8">
    <source>
        <dbReference type="EMBL" id="SYX09125.1"/>
    </source>
</evidence>
<dbReference type="Gene3D" id="1.10.8.10">
    <property type="entry name" value="DNA helicase RuvA subunit, C-terminal domain"/>
    <property type="match status" value="1"/>
</dbReference>
<feature type="binding site" evidence="5">
    <location>
        <begin position="183"/>
        <end position="186"/>
    </location>
    <ligand>
        <name>substrate</name>
    </ligand>
</feature>
<evidence type="ECO:0000256" key="2">
    <source>
        <dbReference type="ARBA" id="ARBA00022679"/>
    </source>
</evidence>
<protein>
    <recommendedName>
        <fullName evidence="5">Release factor glutamine methyltransferase</fullName>
        <shortName evidence="5">RF MTase</shortName>
        <ecNumber evidence="5">2.1.1.297</ecNumber>
    </recommendedName>
    <alternativeName>
        <fullName evidence="5">N5-glutamine methyltransferase PrmC</fullName>
    </alternativeName>
    <alternativeName>
        <fullName evidence="5">Protein-(glutamine-N5) MTase PrmC</fullName>
    </alternativeName>
    <alternativeName>
        <fullName evidence="5">Protein-glutamine N-methyltransferase PrmC</fullName>
    </alternativeName>
</protein>
<dbReference type="NCBIfam" id="TIGR00536">
    <property type="entry name" value="hemK_fam"/>
    <property type="match status" value="1"/>
</dbReference>
<evidence type="ECO:0000259" key="7">
    <source>
        <dbReference type="Pfam" id="PF17827"/>
    </source>
</evidence>
<feature type="domain" description="Methyltransferase small" evidence="6">
    <location>
        <begin position="99"/>
        <end position="186"/>
    </location>
</feature>
<reference evidence="9" key="1">
    <citation type="submission" date="2017-11" db="EMBL/GenBank/DDBJ databases">
        <authorList>
            <person name="Seth-Smith MB H."/>
        </authorList>
    </citation>
    <scope>NUCLEOTIDE SEQUENCE [LARGE SCALE GENOMIC DNA]</scope>
</reference>
<comment type="function">
    <text evidence="5">Methylates the class 1 translation termination release factors RF1/PrfA and RF2/PrfB on the glutamine residue of the universally conserved GGQ motif.</text>
</comment>
<keyword evidence="2 5" id="KW-0808">Transferase</keyword>
<proteinExistence type="inferred from homology"/>
<sequence length="283" mass="31828">METKILLREASAYLKYRGVAFPDREAADILMDFLGISSRTQLATILLDEGLIPIYWDRIQKRARRYPTAYIHGSVNFLGLHLEVDSRILIPRMETELLAEQIVKYLSQHPHIQTFYDVCCGSGCLGLSIKKYCPDIKVILSDICPKAVAVAKANAFKNNLNVEIFKGDLFSPYSCPGDAFVCNPPYLSFDEILRADPEVRCHEPWKALAGGNSGLEFYERIADELNSILFPRGVGWLEIGYKQGIAVKKIFANHGILGSIHQDLSGYDRFFFLENHASDTVSS</sequence>
<comment type="similarity">
    <text evidence="5">Belongs to the protein N5-glutamine methyltransferase family. PrmC subfamily.</text>
</comment>
<evidence type="ECO:0000313" key="9">
    <source>
        <dbReference type="Proteomes" id="UP000258476"/>
    </source>
</evidence>
<dbReference type="InterPro" id="IPR050320">
    <property type="entry name" value="N5-glutamine_MTase"/>
</dbReference>
<keyword evidence="3 5" id="KW-0949">S-adenosyl-L-methionine</keyword>
<evidence type="ECO:0000256" key="4">
    <source>
        <dbReference type="ARBA" id="ARBA00048391"/>
    </source>
</evidence>
<keyword evidence="1 5" id="KW-0489">Methyltransferase</keyword>
<dbReference type="RefSeq" id="WP_117274773.1">
    <property type="nucleotide sequence ID" value="NZ_LS992154.1"/>
</dbReference>
<dbReference type="PANTHER" id="PTHR18895:SF74">
    <property type="entry name" value="MTRF1L RELEASE FACTOR GLUTAMINE METHYLTRANSFERASE"/>
    <property type="match status" value="1"/>
</dbReference>
<dbReference type="InterPro" id="IPR004556">
    <property type="entry name" value="HemK-like"/>
</dbReference>